<protein>
    <submittedName>
        <fullName evidence="1">Uncharacterized protein</fullName>
    </submittedName>
</protein>
<dbReference type="Proteomes" id="UP001234581">
    <property type="component" value="Unassembled WGS sequence"/>
</dbReference>
<organism evidence="1 2">
    <name type="scientific">Lichtheimia ornata</name>
    <dbReference type="NCBI Taxonomy" id="688661"/>
    <lineage>
        <taxon>Eukaryota</taxon>
        <taxon>Fungi</taxon>
        <taxon>Fungi incertae sedis</taxon>
        <taxon>Mucoromycota</taxon>
        <taxon>Mucoromycotina</taxon>
        <taxon>Mucoromycetes</taxon>
        <taxon>Mucorales</taxon>
        <taxon>Lichtheimiaceae</taxon>
        <taxon>Lichtheimia</taxon>
    </lineage>
</organism>
<dbReference type="EMBL" id="JARTCD010000030">
    <property type="protein sequence ID" value="KAJ8657648.1"/>
    <property type="molecule type" value="Genomic_DNA"/>
</dbReference>
<name>A0AAD7V1J8_9FUNG</name>
<accession>A0AAD7V1J8</accession>
<keyword evidence="2" id="KW-1185">Reference proteome</keyword>
<dbReference type="RefSeq" id="XP_058342561.1">
    <property type="nucleotide sequence ID" value="XM_058486739.1"/>
</dbReference>
<proteinExistence type="predicted"/>
<dbReference type="AlphaFoldDB" id="A0AAD7V1J8"/>
<sequence>MVKSTLWERFRIELVNSNFWICGWPAKKVSGGRPVFVLAGGDMAKFEIDEFDPGTGTQGCLSWDEHVGPKTSPCFIVAF</sequence>
<comment type="caution">
    <text evidence="1">The sequence shown here is derived from an EMBL/GenBank/DDBJ whole genome shotgun (WGS) entry which is preliminary data.</text>
</comment>
<evidence type="ECO:0000313" key="2">
    <source>
        <dbReference type="Proteomes" id="UP001234581"/>
    </source>
</evidence>
<reference evidence="1 2" key="1">
    <citation type="submission" date="2023-03" db="EMBL/GenBank/DDBJ databases">
        <title>Genome sequence of Lichtheimia ornata CBS 291.66.</title>
        <authorList>
            <person name="Mohabir J.T."/>
            <person name="Shea T.P."/>
            <person name="Kurbessoian T."/>
            <person name="Berby B."/>
            <person name="Fontaine J."/>
            <person name="Livny J."/>
            <person name="Gnirke A."/>
            <person name="Stajich J.E."/>
            <person name="Cuomo C.A."/>
        </authorList>
    </citation>
    <scope>NUCLEOTIDE SEQUENCE [LARGE SCALE GENOMIC DNA]</scope>
    <source>
        <strain evidence="1">CBS 291.66</strain>
    </source>
</reference>
<gene>
    <name evidence="1" type="ORF">O0I10_006714</name>
</gene>
<dbReference type="GeneID" id="83214124"/>
<evidence type="ECO:0000313" key="1">
    <source>
        <dbReference type="EMBL" id="KAJ8657648.1"/>
    </source>
</evidence>